<evidence type="ECO:0000313" key="8">
    <source>
        <dbReference type="EMBL" id="CAG5126707.1"/>
    </source>
</evidence>
<proteinExistence type="predicted"/>
<dbReference type="PRINTS" id="PR00237">
    <property type="entry name" value="GPCRRHODOPSN"/>
</dbReference>
<dbReference type="CDD" id="cd14978">
    <property type="entry name" value="7tmA_FMRFamide_R-like"/>
    <property type="match status" value="1"/>
</dbReference>
<dbReference type="Pfam" id="PF10324">
    <property type="entry name" value="7TM_GPCR_Srw"/>
    <property type="match status" value="2"/>
</dbReference>
<dbReference type="Gene3D" id="1.20.1070.10">
    <property type="entry name" value="Rhodopsin 7-helix transmembrane proteins"/>
    <property type="match status" value="1"/>
</dbReference>
<gene>
    <name evidence="8" type="ORF">CUNI_LOCUS12265</name>
</gene>
<dbReference type="EMBL" id="CAJHNH020002439">
    <property type="protein sequence ID" value="CAG5126707.1"/>
    <property type="molecule type" value="Genomic_DNA"/>
</dbReference>
<feature type="transmembrane region" description="Helical" evidence="6">
    <location>
        <begin position="355"/>
        <end position="388"/>
    </location>
</feature>
<evidence type="ECO:0000256" key="1">
    <source>
        <dbReference type="ARBA" id="ARBA00004370"/>
    </source>
</evidence>
<evidence type="ECO:0000256" key="4">
    <source>
        <dbReference type="ARBA" id="ARBA00023136"/>
    </source>
</evidence>
<name>A0A8S3ZAU7_9EUPU</name>
<dbReference type="PANTHER" id="PTHR46273">
    <property type="entry name" value="MYOSUPPRESSIN RECEPTOR 1, ISOFORM B-RELATED"/>
    <property type="match status" value="1"/>
</dbReference>
<dbReference type="SUPFAM" id="SSF81321">
    <property type="entry name" value="Family A G protein-coupled receptor-like"/>
    <property type="match status" value="1"/>
</dbReference>
<keyword evidence="4 6" id="KW-0472">Membrane</keyword>
<dbReference type="OrthoDB" id="5864054at2759"/>
<keyword evidence="2 6" id="KW-0812">Transmembrane</keyword>
<dbReference type="GO" id="GO:0008528">
    <property type="term" value="F:G protein-coupled peptide receptor activity"/>
    <property type="evidence" value="ECO:0007669"/>
    <property type="project" value="InterPro"/>
</dbReference>
<evidence type="ECO:0000256" key="2">
    <source>
        <dbReference type="ARBA" id="ARBA00022692"/>
    </source>
</evidence>
<keyword evidence="9" id="KW-1185">Reference proteome</keyword>
<feature type="transmembrane region" description="Helical" evidence="6">
    <location>
        <begin position="89"/>
        <end position="117"/>
    </location>
</feature>
<dbReference type="InterPro" id="IPR000276">
    <property type="entry name" value="GPCR_Rhodpsn"/>
</dbReference>
<feature type="transmembrane region" description="Helical" evidence="6">
    <location>
        <begin position="137"/>
        <end position="159"/>
    </location>
</feature>
<keyword evidence="3 6" id="KW-1133">Transmembrane helix</keyword>
<dbReference type="InterPro" id="IPR053219">
    <property type="entry name" value="GPCR_Dmsr-1"/>
</dbReference>
<dbReference type="GO" id="GO:0005886">
    <property type="term" value="C:plasma membrane"/>
    <property type="evidence" value="ECO:0007669"/>
    <property type="project" value="TreeGrafter"/>
</dbReference>
<protein>
    <recommendedName>
        <fullName evidence="7">G-protein coupled receptors family 1 profile domain-containing protein</fullName>
    </recommendedName>
</protein>
<evidence type="ECO:0000256" key="5">
    <source>
        <dbReference type="SAM" id="MobiDB-lite"/>
    </source>
</evidence>
<dbReference type="Proteomes" id="UP000678393">
    <property type="component" value="Unassembled WGS sequence"/>
</dbReference>
<accession>A0A8S3ZAU7</accession>
<evidence type="ECO:0000256" key="3">
    <source>
        <dbReference type="ARBA" id="ARBA00022989"/>
    </source>
</evidence>
<reference evidence="8" key="1">
    <citation type="submission" date="2021-04" db="EMBL/GenBank/DDBJ databases">
        <authorList>
            <consortium name="Molecular Ecology Group"/>
        </authorList>
    </citation>
    <scope>NUCLEOTIDE SEQUENCE</scope>
</reference>
<comment type="caution">
    <text evidence="8">The sequence shown here is derived from an EMBL/GenBank/DDBJ whole genome shotgun (WGS) entry which is preliminary data.</text>
</comment>
<feature type="transmembrane region" description="Helical" evidence="6">
    <location>
        <begin position="46"/>
        <end position="69"/>
    </location>
</feature>
<feature type="transmembrane region" description="Helical" evidence="6">
    <location>
        <begin position="200"/>
        <end position="223"/>
    </location>
</feature>
<comment type="subcellular location">
    <subcellularLocation>
        <location evidence="1">Membrane</location>
    </subcellularLocation>
</comment>
<evidence type="ECO:0000259" key="7">
    <source>
        <dbReference type="PROSITE" id="PS50262"/>
    </source>
</evidence>
<dbReference type="InterPro" id="IPR019427">
    <property type="entry name" value="7TM_GPCR_serpentine_rcpt_Srw"/>
</dbReference>
<dbReference type="PANTHER" id="PTHR46273:SF4">
    <property type="entry name" value="AT19640P"/>
    <property type="match status" value="1"/>
</dbReference>
<feature type="transmembrane region" description="Helical" evidence="6">
    <location>
        <begin position="12"/>
        <end position="34"/>
    </location>
</feature>
<sequence>MHASTLEIVANVYMSVHGVLSLIVCAFGIPMNVLNITILTRKHMHTPVNCILTWLAVFDLLTMISYVPFSLHFYCLTWNLSAERNSLGWMTFLIFHVDFTLTTHTISIWLGVTLAVFRYKHIFSPAKGHLTRVRRLIRARIAVFSVVVLSVLLMIPNYLMNQLQPYLYFNPETNQTEVIYVNEPLNLETTGVKPLAQVNLLLHSALAKFLPCILMVVYSGLLLKTLRTNIRLLTRRPSRKTSQADLHSCASDPSLPPQQSDPMSSSVNQTMDSATDLNTNLEELTTRKGNENLCVKCSSQIQGNTSASSSLLLVPKQTAAVVKSPKHRNSATSQIVKAVKIQPTRHQDNSRTTRMLLVVITLFLVTELPQAILIVLSATIPGFFLSVYVPLGDMMDMVALVNNGINFLLYCIMSRDFRTTLLDMLKSVINTARDIPGRLRTKLQRSAVTGTQRTQQTHTILIVTTLKDGHI</sequence>
<feature type="region of interest" description="Disordered" evidence="5">
    <location>
        <begin position="241"/>
        <end position="271"/>
    </location>
</feature>
<feature type="transmembrane region" description="Helical" evidence="6">
    <location>
        <begin position="394"/>
        <end position="412"/>
    </location>
</feature>
<evidence type="ECO:0000313" key="9">
    <source>
        <dbReference type="Proteomes" id="UP000678393"/>
    </source>
</evidence>
<evidence type="ECO:0000256" key="6">
    <source>
        <dbReference type="SAM" id="Phobius"/>
    </source>
</evidence>
<dbReference type="AlphaFoldDB" id="A0A8S3ZAU7"/>
<feature type="compositionally biased region" description="Low complexity" evidence="5">
    <location>
        <begin position="251"/>
        <end position="266"/>
    </location>
</feature>
<dbReference type="InterPro" id="IPR017452">
    <property type="entry name" value="GPCR_Rhodpsn_7TM"/>
</dbReference>
<dbReference type="PROSITE" id="PS50262">
    <property type="entry name" value="G_PROTEIN_RECEP_F1_2"/>
    <property type="match status" value="1"/>
</dbReference>
<organism evidence="8 9">
    <name type="scientific">Candidula unifasciata</name>
    <dbReference type="NCBI Taxonomy" id="100452"/>
    <lineage>
        <taxon>Eukaryota</taxon>
        <taxon>Metazoa</taxon>
        <taxon>Spiralia</taxon>
        <taxon>Lophotrochozoa</taxon>
        <taxon>Mollusca</taxon>
        <taxon>Gastropoda</taxon>
        <taxon>Heterobranchia</taxon>
        <taxon>Euthyneura</taxon>
        <taxon>Panpulmonata</taxon>
        <taxon>Eupulmonata</taxon>
        <taxon>Stylommatophora</taxon>
        <taxon>Helicina</taxon>
        <taxon>Helicoidea</taxon>
        <taxon>Geomitridae</taxon>
        <taxon>Candidula</taxon>
    </lineage>
</organism>
<feature type="domain" description="G-protein coupled receptors family 1 profile" evidence="7">
    <location>
        <begin position="31"/>
        <end position="410"/>
    </location>
</feature>